<protein>
    <submittedName>
        <fullName evidence="1">Sugar ABC transporter substrate-binding protein</fullName>
    </submittedName>
</protein>
<evidence type="ECO:0000313" key="2">
    <source>
        <dbReference type="Proteomes" id="UP001374599"/>
    </source>
</evidence>
<keyword evidence="2" id="KW-1185">Reference proteome</keyword>
<proteinExistence type="predicted"/>
<dbReference type="EMBL" id="BTPU01000023">
    <property type="protein sequence ID" value="GMQ62327.1"/>
    <property type="molecule type" value="Genomic_DNA"/>
</dbReference>
<name>A0ACB5UHJ2_9FIRM</name>
<evidence type="ECO:0000313" key="1">
    <source>
        <dbReference type="EMBL" id="GMQ62327.1"/>
    </source>
</evidence>
<sequence>MFKKLISVILVLTLVMGLSGCGGKKDTNKDNDASTKTNATTDNKDTSNKESGNTDKETVKRQKVTVISWWDITKSESLQKLKTRFEELNPDLELEFTMVGSGYADKILTMIAGGGDSIPDVMMLAMDKVPKFADSEAILCLDEFITDDYLNSLYPVVKESCRYKGKVYSVARDVTTMAMYCNKAMFEEAGVPIPSEDWTMEEFVDIAKKLTKVDDNGKPIQWGFYFPKYADGIYDWLIGHGGTFANEDGTKCTLDTPESKEALQFLHDLIYKHKVVPSESQAKQYGKSSLAPIVAGKVAMTMGGLSASNNFNTASPAVEYVVVPLPKMKGKSITHSFVNTWAVPKGAKNPELSWRVLEFLSGKEGQQIVLDTNMGLPASKDVDTTDFVNKRPDNHVFIDGLDYTVPFETFVNGAQFYTIFKEEGEKLWLDEADVDKVVNNIMKKSAELFE</sequence>
<comment type="caution">
    <text evidence="1">The sequence shown here is derived from an EMBL/GenBank/DDBJ whole genome shotgun (WGS) entry which is preliminary data.</text>
</comment>
<organism evidence="1 2">
    <name type="scientific">Vallitalea maricola</name>
    <dbReference type="NCBI Taxonomy" id="3074433"/>
    <lineage>
        <taxon>Bacteria</taxon>
        <taxon>Bacillati</taxon>
        <taxon>Bacillota</taxon>
        <taxon>Clostridia</taxon>
        <taxon>Lachnospirales</taxon>
        <taxon>Vallitaleaceae</taxon>
        <taxon>Vallitalea</taxon>
    </lineage>
</organism>
<reference evidence="1" key="1">
    <citation type="submission" date="2023-09" db="EMBL/GenBank/DDBJ databases">
        <title>Vallitalea sediminicola and Vallitalea maricola sp. nov., anaerobic bacteria isolated from marine sediment.</title>
        <authorList>
            <person name="Hirano S."/>
            <person name="Maeda A."/>
            <person name="Terahara T."/>
            <person name="Mori K."/>
            <person name="Hamada M."/>
            <person name="Matsumoto R."/>
            <person name="Kobayashi T."/>
        </authorList>
    </citation>
    <scope>NUCLEOTIDE SEQUENCE</scope>
    <source>
        <strain evidence="1">AN17-2</strain>
    </source>
</reference>
<accession>A0ACB5UHJ2</accession>
<dbReference type="Proteomes" id="UP001374599">
    <property type="component" value="Unassembled WGS sequence"/>
</dbReference>
<gene>
    <name evidence="1" type="ORF">AN2V17_15590</name>
</gene>